<keyword evidence="1" id="KW-0732">Signal</keyword>
<organism evidence="2 3">
    <name type="scientific">Dermatophagoides pteronyssinus</name>
    <name type="common">European house dust mite</name>
    <dbReference type="NCBI Taxonomy" id="6956"/>
    <lineage>
        <taxon>Eukaryota</taxon>
        <taxon>Metazoa</taxon>
        <taxon>Ecdysozoa</taxon>
        <taxon>Arthropoda</taxon>
        <taxon>Chelicerata</taxon>
        <taxon>Arachnida</taxon>
        <taxon>Acari</taxon>
        <taxon>Acariformes</taxon>
        <taxon>Sarcoptiformes</taxon>
        <taxon>Astigmata</taxon>
        <taxon>Psoroptidia</taxon>
        <taxon>Analgoidea</taxon>
        <taxon>Pyroglyphidae</taxon>
        <taxon>Dermatophagoidinae</taxon>
        <taxon>Dermatophagoides</taxon>
    </lineage>
</organism>
<evidence type="ECO:0000256" key="1">
    <source>
        <dbReference type="SAM" id="SignalP"/>
    </source>
</evidence>
<feature type="signal peptide" evidence="1">
    <location>
        <begin position="1"/>
        <end position="22"/>
    </location>
</feature>
<dbReference type="InParanoid" id="A0A6P6XTY0"/>
<accession>A0A6P6XTY0</accession>
<evidence type="ECO:0000313" key="3">
    <source>
        <dbReference type="RefSeq" id="XP_027196388.1"/>
    </source>
</evidence>
<dbReference type="RefSeq" id="XP_027196388.1">
    <property type="nucleotide sequence ID" value="XM_027340587.1"/>
</dbReference>
<sequence length="123" mass="14264">MQLKMKFLSSFLLLAMLAFVYTDDESSKNSTTTAIEMDNNSQKVIDESNRLIKKAELLRQLHHAISYQQYKQLGDQCNKIRNLIHLTQTAKNQLEFDGAIKELENENQSLKDYLSHFPDIPDD</sequence>
<name>A0A6P6XTY0_DERPT</name>
<reference evidence="3" key="1">
    <citation type="submission" date="2025-08" db="UniProtKB">
        <authorList>
            <consortium name="RefSeq"/>
        </authorList>
    </citation>
    <scope>IDENTIFICATION</scope>
    <source>
        <strain evidence="3">Airmid</strain>
    </source>
</reference>
<dbReference type="KEGG" id="dpte:113790884"/>
<dbReference type="AlphaFoldDB" id="A0A6P6XTY0"/>
<gene>
    <name evidence="3" type="primary">LOC113790884</name>
</gene>
<feature type="chain" id="PRO_5028132154" evidence="1">
    <location>
        <begin position="23"/>
        <end position="123"/>
    </location>
</feature>
<evidence type="ECO:0000313" key="2">
    <source>
        <dbReference type="Proteomes" id="UP000515146"/>
    </source>
</evidence>
<proteinExistence type="predicted"/>
<dbReference type="Proteomes" id="UP000515146">
    <property type="component" value="Unplaced"/>
</dbReference>
<keyword evidence="2" id="KW-1185">Reference proteome</keyword>
<protein>
    <submittedName>
        <fullName evidence="3">Uncharacterized protein LOC113790884</fullName>
    </submittedName>
</protein>